<dbReference type="AlphaFoldDB" id="A0A967E2X6"/>
<keyword evidence="10" id="KW-1185">Reference proteome</keyword>
<dbReference type="PIRSF" id="PIRSF001430">
    <property type="entry name" value="tRNA_psdUrid_synth"/>
    <property type="match status" value="1"/>
</dbReference>
<feature type="domain" description="Pseudouridine synthase I TruA alpha/beta" evidence="8">
    <location>
        <begin position="8"/>
        <end position="104"/>
    </location>
</feature>
<evidence type="ECO:0000259" key="8">
    <source>
        <dbReference type="Pfam" id="PF01416"/>
    </source>
</evidence>
<dbReference type="InterPro" id="IPR020103">
    <property type="entry name" value="PsdUridine_synth_cat_dom_sf"/>
</dbReference>
<dbReference type="PANTHER" id="PTHR11142:SF0">
    <property type="entry name" value="TRNA PSEUDOURIDINE SYNTHASE-LIKE 1"/>
    <property type="match status" value="1"/>
</dbReference>
<dbReference type="InterPro" id="IPR020095">
    <property type="entry name" value="PsdUridine_synth_TruA_C"/>
</dbReference>
<evidence type="ECO:0000256" key="6">
    <source>
        <dbReference type="PIRSR" id="PIRSR001430-2"/>
    </source>
</evidence>
<comment type="caution">
    <text evidence="9">The sequence shown here is derived from an EMBL/GenBank/DDBJ whole genome shotgun (WGS) entry which is preliminary data.</text>
</comment>
<dbReference type="NCBIfam" id="TIGR00071">
    <property type="entry name" value="hisT_truA"/>
    <property type="match status" value="1"/>
</dbReference>
<dbReference type="EMBL" id="JAANAS010000052">
    <property type="protein sequence ID" value="NGZ90154.1"/>
    <property type="molecule type" value="Genomic_DNA"/>
</dbReference>
<comment type="function">
    <text evidence="4">Formation of pseudouridine at positions 38, 39 and 40 in the anticodon stem and loop of transfer RNAs.</text>
</comment>
<dbReference type="CDD" id="cd02570">
    <property type="entry name" value="PseudoU_synth_EcTruA"/>
    <property type="match status" value="1"/>
</dbReference>
<feature type="domain" description="Pseudouridine synthase I TruA alpha/beta" evidence="8">
    <location>
        <begin position="150"/>
        <end position="243"/>
    </location>
</feature>
<organism evidence="9 10">
    <name type="scientific">Psychroflexus maritimus</name>
    <dbReference type="NCBI Taxonomy" id="2714865"/>
    <lineage>
        <taxon>Bacteria</taxon>
        <taxon>Pseudomonadati</taxon>
        <taxon>Bacteroidota</taxon>
        <taxon>Flavobacteriia</taxon>
        <taxon>Flavobacteriales</taxon>
        <taxon>Flavobacteriaceae</taxon>
        <taxon>Psychroflexus</taxon>
    </lineage>
</organism>
<keyword evidence="3 4" id="KW-0413">Isomerase</keyword>
<feature type="active site" description="Nucleophile" evidence="4 5">
    <location>
        <position position="51"/>
    </location>
</feature>
<dbReference type="InterPro" id="IPR001406">
    <property type="entry name" value="PsdUridine_synth_TruA"/>
</dbReference>
<dbReference type="InterPro" id="IPR020094">
    <property type="entry name" value="TruA/RsuA/RluB/E/F_N"/>
</dbReference>
<evidence type="ECO:0000256" key="4">
    <source>
        <dbReference type="HAMAP-Rule" id="MF_00171"/>
    </source>
</evidence>
<dbReference type="RefSeq" id="WP_166400408.1">
    <property type="nucleotide sequence ID" value="NZ_JAANAS010000052.1"/>
</dbReference>
<dbReference type="SUPFAM" id="SSF55120">
    <property type="entry name" value="Pseudouridine synthase"/>
    <property type="match status" value="1"/>
</dbReference>
<evidence type="ECO:0000256" key="5">
    <source>
        <dbReference type="PIRSR" id="PIRSR001430-1"/>
    </source>
</evidence>
<dbReference type="GO" id="GO:0160147">
    <property type="term" value="F:tRNA pseudouridine(38-40) synthase activity"/>
    <property type="evidence" value="ECO:0007669"/>
    <property type="project" value="UniProtKB-EC"/>
</dbReference>
<accession>A0A967E2X6</accession>
<gene>
    <name evidence="4 9" type="primary">truA</name>
    <name evidence="9" type="ORF">G7034_07805</name>
</gene>
<dbReference type="Proteomes" id="UP000643701">
    <property type="component" value="Unassembled WGS sequence"/>
</dbReference>
<comment type="similarity">
    <text evidence="1 4 7">Belongs to the tRNA pseudouridine synthase TruA family.</text>
</comment>
<dbReference type="Gene3D" id="3.30.70.660">
    <property type="entry name" value="Pseudouridine synthase I, catalytic domain, C-terminal subdomain"/>
    <property type="match status" value="1"/>
</dbReference>
<evidence type="ECO:0000313" key="10">
    <source>
        <dbReference type="Proteomes" id="UP000643701"/>
    </source>
</evidence>
<evidence type="ECO:0000256" key="3">
    <source>
        <dbReference type="ARBA" id="ARBA00023235"/>
    </source>
</evidence>
<comment type="caution">
    <text evidence="4">Lacks conserved residue(s) required for the propagation of feature annotation.</text>
</comment>
<comment type="catalytic activity">
    <reaction evidence="4 7">
        <text>uridine(38/39/40) in tRNA = pseudouridine(38/39/40) in tRNA</text>
        <dbReference type="Rhea" id="RHEA:22376"/>
        <dbReference type="Rhea" id="RHEA-COMP:10085"/>
        <dbReference type="Rhea" id="RHEA-COMP:10087"/>
        <dbReference type="ChEBI" id="CHEBI:65314"/>
        <dbReference type="ChEBI" id="CHEBI:65315"/>
        <dbReference type="EC" id="5.4.99.12"/>
    </reaction>
</comment>
<keyword evidence="2 4" id="KW-0819">tRNA processing</keyword>
<dbReference type="GO" id="GO:0003723">
    <property type="term" value="F:RNA binding"/>
    <property type="evidence" value="ECO:0007669"/>
    <property type="project" value="InterPro"/>
</dbReference>
<evidence type="ECO:0000256" key="1">
    <source>
        <dbReference type="ARBA" id="ARBA00009375"/>
    </source>
</evidence>
<evidence type="ECO:0000313" key="9">
    <source>
        <dbReference type="EMBL" id="NGZ90154.1"/>
    </source>
</evidence>
<evidence type="ECO:0000256" key="7">
    <source>
        <dbReference type="RuleBase" id="RU003792"/>
    </source>
</evidence>
<dbReference type="Pfam" id="PF01416">
    <property type="entry name" value="PseudoU_synth_1"/>
    <property type="match status" value="2"/>
</dbReference>
<dbReference type="EC" id="5.4.99.12" evidence="4"/>
<dbReference type="InterPro" id="IPR020097">
    <property type="entry name" value="PsdUridine_synth_TruA_a/b_dom"/>
</dbReference>
<comment type="subunit">
    <text evidence="4">Homodimer.</text>
</comment>
<proteinExistence type="inferred from homology"/>
<dbReference type="FunFam" id="3.30.70.580:FF:000001">
    <property type="entry name" value="tRNA pseudouridine synthase A"/>
    <property type="match status" value="1"/>
</dbReference>
<dbReference type="Gene3D" id="3.30.70.580">
    <property type="entry name" value="Pseudouridine synthase I, catalytic domain, N-terminal subdomain"/>
    <property type="match status" value="1"/>
</dbReference>
<sequence>MKFFIQLSYKGTNYHGWQIQPDQISVQEKIESALQIAFQKKVDLVGCGRTDTGVHAKNYWAHFELEQFNYTKEEFIFKINNLLPKDIVVHQIKKVNQEAHARFDATYRKYIYQIRSKKDPFNLEFSHYVIRDLDLDLMNEACEILFRYENFKSFSKVKTQVYTYDCKIIEAKWYKQNELIIFEIKANRFLRNMVRAIVGTMIEIGLGKLSLSDFQSIIESENRSNAGTSVPAKALFLIEIGYPDYIIKN</sequence>
<evidence type="ECO:0000256" key="2">
    <source>
        <dbReference type="ARBA" id="ARBA00022694"/>
    </source>
</evidence>
<dbReference type="HAMAP" id="MF_00171">
    <property type="entry name" value="TruA"/>
    <property type="match status" value="1"/>
</dbReference>
<name>A0A967E2X6_9FLAO</name>
<dbReference type="PANTHER" id="PTHR11142">
    <property type="entry name" value="PSEUDOURIDYLATE SYNTHASE"/>
    <property type="match status" value="1"/>
</dbReference>
<protein>
    <recommendedName>
        <fullName evidence="4">tRNA pseudouridine synthase A</fullName>
        <ecNumber evidence="4">5.4.99.12</ecNumber>
    </recommendedName>
    <alternativeName>
        <fullName evidence="4">tRNA pseudouridine(38-40) synthase</fullName>
    </alternativeName>
    <alternativeName>
        <fullName evidence="4">tRNA pseudouridylate synthase I</fullName>
    </alternativeName>
    <alternativeName>
        <fullName evidence="4">tRNA-uridine isomerase I</fullName>
    </alternativeName>
</protein>
<reference evidence="9" key="1">
    <citation type="submission" date="2020-03" db="EMBL/GenBank/DDBJ databases">
        <title>Psychroflexus Maritimus sp. nov., isolate from marine sediment.</title>
        <authorList>
            <person name="Zhong Y.-L."/>
        </authorList>
    </citation>
    <scope>NUCLEOTIDE SEQUENCE</scope>
    <source>
        <strain evidence="9">C1</strain>
    </source>
</reference>
<feature type="binding site" evidence="4 6">
    <location>
        <position position="110"/>
    </location>
    <ligand>
        <name>substrate</name>
    </ligand>
</feature>
<dbReference type="GO" id="GO:0031119">
    <property type="term" value="P:tRNA pseudouridine synthesis"/>
    <property type="evidence" value="ECO:0007669"/>
    <property type="project" value="UniProtKB-UniRule"/>
</dbReference>